<dbReference type="RefSeq" id="WP_394850973.1">
    <property type="nucleotide sequence ID" value="NZ_CP089982.1"/>
</dbReference>
<feature type="domain" description="DUF6531" evidence="2">
    <location>
        <begin position="1"/>
        <end position="79"/>
    </location>
</feature>
<dbReference type="Pfam" id="PF05593">
    <property type="entry name" value="RHS_repeat"/>
    <property type="match status" value="2"/>
</dbReference>
<evidence type="ECO:0000313" key="4">
    <source>
        <dbReference type="EMBL" id="WXB00338.1"/>
    </source>
</evidence>
<evidence type="ECO:0000259" key="3">
    <source>
        <dbReference type="Pfam" id="PF25023"/>
    </source>
</evidence>
<evidence type="ECO:0000313" key="5">
    <source>
        <dbReference type="Proteomes" id="UP001379533"/>
    </source>
</evidence>
<feature type="domain" description="Teneurin-like YD-shell" evidence="3">
    <location>
        <begin position="140"/>
        <end position="306"/>
    </location>
</feature>
<dbReference type="PANTHER" id="PTHR32305">
    <property type="match status" value="1"/>
</dbReference>
<dbReference type="EMBL" id="CP089982">
    <property type="protein sequence ID" value="WXB00338.1"/>
    <property type="molecule type" value="Genomic_DNA"/>
</dbReference>
<dbReference type="InterPro" id="IPR056823">
    <property type="entry name" value="TEN-like_YD-shell"/>
</dbReference>
<dbReference type="PANTHER" id="PTHR32305:SF15">
    <property type="entry name" value="PROTEIN RHSA-RELATED"/>
    <property type="match status" value="1"/>
</dbReference>
<proteinExistence type="predicted"/>
<accession>A0ABZ2KNV6</accession>
<keyword evidence="5" id="KW-1185">Reference proteome</keyword>
<dbReference type="InterPro" id="IPR031325">
    <property type="entry name" value="RHS_repeat"/>
</dbReference>
<dbReference type="Pfam" id="PF20148">
    <property type="entry name" value="DUF6531"/>
    <property type="match status" value="1"/>
</dbReference>
<dbReference type="Pfam" id="PF25023">
    <property type="entry name" value="TEN_YD-shell"/>
    <property type="match status" value="1"/>
</dbReference>
<dbReference type="InterPro" id="IPR050708">
    <property type="entry name" value="T6SS_VgrG/RHS"/>
</dbReference>
<dbReference type="NCBIfam" id="TIGR01643">
    <property type="entry name" value="YD_repeat_2x"/>
    <property type="match status" value="4"/>
</dbReference>
<dbReference type="Proteomes" id="UP001379533">
    <property type="component" value="Chromosome"/>
</dbReference>
<organism evidence="4 5">
    <name type="scientific">Pendulispora brunnea</name>
    <dbReference type="NCBI Taxonomy" id="2905690"/>
    <lineage>
        <taxon>Bacteria</taxon>
        <taxon>Pseudomonadati</taxon>
        <taxon>Myxococcota</taxon>
        <taxon>Myxococcia</taxon>
        <taxon>Myxococcales</taxon>
        <taxon>Sorangiineae</taxon>
        <taxon>Pendulisporaceae</taxon>
        <taxon>Pendulispora</taxon>
    </lineage>
</organism>
<dbReference type="InterPro" id="IPR045351">
    <property type="entry name" value="DUF6531"/>
</dbReference>
<reference evidence="4 5" key="1">
    <citation type="submission" date="2021-12" db="EMBL/GenBank/DDBJ databases">
        <title>Discovery of the Pendulisporaceae a myxobacterial family with distinct sporulation behavior and unique specialized metabolism.</title>
        <authorList>
            <person name="Garcia R."/>
            <person name="Popoff A."/>
            <person name="Bader C.D."/>
            <person name="Loehr J."/>
            <person name="Walesch S."/>
            <person name="Walt C."/>
            <person name="Boldt J."/>
            <person name="Bunk B."/>
            <person name="Haeckl F.J.F.P.J."/>
            <person name="Gunesch A.P."/>
            <person name="Birkelbach J."/>
            <person name="Nuebel U."/>
            <person name="Pietschmann T."/>
            <person name="Bach T."/>
            <person name="Mueller R."/>
        </authorList>
    </citation>
    <scope>NUCLEOTIDE SEQUENCE [LARGE SCALE GENOMIC DNA]</scope>
    <source>
        <strain evidence="4 5">MSr12523</strain>
    </source>
</reference>
<gene>
    <name evidence="4" type="ORF">LZC95_15465</name>
</gene>
<evidence type="ECO:0000256" key="1">
    <source>
        <dbReference type="ARBA" id="ARBA00022737"/>
    </source>
</evidence>
<protein>
    <submittedName>
        <fullName evidence="4">DUF6531 domain-containing protein</fullName>
    </submittedName>
</protein>
<name>A0ABZ2KNV6_9BACT</name>
<sequence>MASGEVTDSATDFCRNALLPLSLIRHYSSFFGRRELYVAAWGRDDSAPFGAGWRADWDHRLQQTVHGFIYVRPDGQEIDLRARVDGRMVHTGYGVEIERADANGVRIVDFKRGRARVTHVFALMGNQWRLHSIEYRGPNRIEVVHDAHGRVIRLEHARSRSALTLTYVDDRIALVELMTPDGGRHFAAGYRYDEQGLLVEVQDRGGRAVTYAYHTNRLLALVTKREGAVFYVEYDREGRCTRVSGMDGYHLRDFRYDAVARRTMVGNAYGEVWTHELDAVGRIIATTSPLGRRSSFEFDAMGRLERAADAAQRITTCEYDELGRLVAYRRPAESRFWVYDDYHRIIAHSDAVQDICADYDGTHSLVSIELDSGSWELTYNVHGERTSLRTPLGATQTNLYDSFGNLVGESDFNGNFVRYEYDAFGRCTRVIDPLGGIEEHVTDELDRPVASIHRSGTTSRVEHTLNGRITQGMTGMHEALRHDLYGRALEHVDGEGLIGRLQWGKEPGQIVEVHDAAGHREHYYYDADDRIVALHTLDGRHVRVEHSDLGMVSVEVRSDAPISGERPGIRTDFELDDTGRVIRVSSGGLERRFEYDEDAFLTWAETKDTLVELTYDSSGRCEREMVATRANEPLHPMVVQRGFDALGSKVRIGCTDAPDVSMGRDQNARVCSVRVGDVAVQYVCDANGAEVERASLGARLSMKRDLGGHVTSYIYEVAGVEPVRLQISYDTRGHPSFLSVASKGTESDMILRYDSRRRLRAIVRRGSDLPSEFFAYDGEGHWVFHARTGRGDELLQVLETNGWERTMVIAAYYAEESATATVLAGGRLETMRVGGVSVHYAWDERGRVYEKRVLCGDREDVWGFEYDAWDAPVRVRSPQGGIFEYRYDAFGRCIERTSSTGAAVRLVWDGQYILHVFTGGVLTETRLSSDDSGELLLRCLGDGRVDIRSDAFRELEELLAGDGSVGPPSTKPTMAQSFYDRESLTIIGLGRYVDVETGYHLTWQRGEPLAGLPAFPRARPDPIVRVVSDGMMLPVETSSSGRDAFMSSAVRSIVSR</sequence>
<dbReference type="Gene3D" id="2.180.10.10">
    <property type="entry name" value="RHS repeat-associated core"/>
    <property type="match status" value="2"/>
</dbReference>
<dbReference type="InterPro" id="IPR006530">
    <property type="entry name" value="YD"/>
</dbReference>
<keyword evidence="1" id="KW-0677">Repeat</keyword>
<evidence type="ECO:0000259" key="2">
    <source>
        <dbReference type="Pfam" id="PF20148"/>
    </source>
</evidence>